<dbReference type="FunFam" id="3.40.50.10210:FF:000001">
    <property type="entry name" value="Nicotinate-nucleotide--dimethylbenzimidazole phosphoribosyltransferase"/>
    <property type="match status" value="1"/>
</dbReference>
<protein>
    <recommendedName>
        <fullName evidence="4 10">Nicotinate-nucleotide--dimethylbenzimidazole phosphoribosyltransferase</fullName>
        <shortName evidence="10">NN:DBI PRT</shortName>
        <ecNumber evidence="3 10">2.4.2.21</ecNumber>
    </recommendedName>
    <alternativeName>
        <fullName evidence="8 10">N(1)-alpha-phosphoribosyltransferase</fullName>
    </alternativeName>
</protein>
<dbReference type="Pfam" id="PF00881">
    <property type="entry name" value="Nitroreductase"/>
    <property type="match status" value="1"/>
</dbReference>
<comment type="pathway">
    <text evidence="1 10">Nucleoside biosynthesis; alpha-ribazole biosynthesis; alpha-ribazole from 5,6-dimethylbenzimidazole: step 1/2.</text>
</comment>
<comment type="similarity">
    <text evidence="2 10">Belongs to the CobT family.</text>
</comment>
<keyword evidence="13" id="KW-1185">Reference proteome</keyword>
<dbReference type="NCBIfam" id="NF000996">
    <property type="entry name" value="PRK00105.1"/>
    <property type="match status" value="1"/>
</dbReference>
<dbReference type="AlphaFoldDB" id="A0A1H4ENW5"/>
<dbReference type="InterPro" id="IPR029479">
    <property type="entry name" value="Nitroreductase"/>
</dbReference>
<keyword evidence="6 10" id="KW-0328">Glycosyltransferase</keyword>
<dbReference type="InterPro" id="IPR023195">
    <property type="entry name" value="Nict_dMeBzImd_PRibTrfase_N"/>
</dbReference>
<dbReference type="GO" id="GO:0008939">
    <property type="term" value="F:nicotinate-nucleotide-dimethylbenzimidazole phosphoribosyltransferase activity"/>
    <property type="evidence" value="ECO:0007669"/>
    <property type="project" value="UniProtKB-UniRule"/>
</dbReference>
<dbReference type="PANTHER" id="PTHR43463">
    <property type="entry name" value="NICOTINATE-NUCLEOTIDE--DIMETHYLBENZIMIDAZOLE PHOSPHORIBOSYLTRANSFERASE"/>
    <property type="match status" value="1"/>
</dbReference>
<feature type="domain" description="Nitroreductase" evidence="11">
    <location>
        <begin position="9"/>
        <end position="173"/>
    </location>
</feature>
<organism evidence="12 13">
    <name type="scientific">Pedobacter hartonius</name>
    <dbReference type="NCBI Taxonomy" id="425514"/>
    <lineage>
        <taxon>Bacteria</taxon>
        <taxon>Pseudomonadati</taxon>
        <taxon>Bacteroidota</taxon>
        <taxon>Sphingobacteriia</taxon>
        <taxon>Sphingobacteriales</taxon>
        <taxon>Sphingobacteriaceae</taxon>
        <taxon>Pedobacter</taxon>
    </lineage>
</organism>
<dbReference type="PANTHER" id="PTHR43463:SF1">
    <property type="entry name" value="NICOTINATE-NUCLEOTIDE--DIMETHYLBENZIMIDAZOLE PHOSPHORIBOSYLTRANSFERASE"/>
    <property type="match status" value="1"/>
</dbReference>
<dbReference type="InterPro" id="IPR017846">
    <property type="entry name" value="Nict_dMeBzImd_PRibTrfase_bact"/>
</dbReference>
<dbReference type="Gene3D" id="3.40.50.10210">
    <property type="match status" value="1"/>
</dbReference>
<sequence>MLEDLLKLRRDTRHFTNEPVPDAVLEKALNAGHMAPSVGLTDATRYYIIRSGEVKKAVKQLFDAYNHKAEQLIETEPQKSAYQALKLEGITDAPLGLVVCYDRSVLDEFTIGTIASNDTIRSSAVCAIQNIWLSLTEQEYSMGWVSILNYHQFKKILNLPDEIEPLGYFCVGRPATDYENQPMLQQLGWKNKSAAPIVTEIDAVYSPVNSGNAVPEVSPVFTPGSSENAVPGQIKISAQLRAVIDCKTKPLGSLGMLEDLALQIGEVLGSLTPEIKDPQLIVFAADHGIAHHGVSAYPQEVTRQMVNNFLGGGAAINVFCRRHHISLKVVDAGVNYDFATNADLIVHKIAKGTQSFLYGPAMSADELELCLQKGAEVVSAVQAGGSNTVGFGEMGIGNTSSASVLMHMLCDLPLEGCVGKGTGVTGEQLQKKQEILQLAIDRYQGSYELKPLMAHFGGFEIMQIAGAILEARNRNMLILVDGFICTVAYLCAFKLNPAVKSNVIFCHESDEQGHRLLLAQLDATAVLKLNLRLGEGTGCALAFPLLQSAVDFLNDMASFESADVSTGGDLRV</sequence>
<evidence type="ECO:0000256" key="5">
    <source>
        <dbReference type="ARBA" id="ARBA00022573"/>
    </source>
</evidence>
<keyword evidence="7 10" id="KW-0808">Transferase</keyword>
<evidence type="ECO:0000313" key="12">
    <source>
        <dbReference type="EMBL" id="SEA86773.1"/>
    </source>
</evidence>
<comment type="function">
    <text evidence="10">Catalyzes the synthesis of alpha-ribazole-5'-phosphate from nicotinate mononucleotide (NAMN) and 5,6-dimethylbenzimidazole (DMB).</text>
</comment>
<reference evidence="12 13" key="1">
    <citation type="submission" date="2016-10" db="EMBL/GenBank/DDBJ databases">
        <authorList>
            <person name="de Groot N.N."/>
        </authorList>
    </citation>
    <scope>NUCLEOTIDE SEQUENCE [LARGE SCALE GENOMIC DNA]</scope>
    <source>
        <strain evidence="12 13">DSM 19033</strain>
    </source>
</reference>
<evidence type="ECO:0000256" key="10">
    <source>
        <dbReference type="HAMAP-Rule" id="MF_00230"/>
    </source>
</evidence>
<dbReference type="InterPro" id="IPR036087">
    <property type="entry name" value="Nict_dMeBzImd_PRibTrfase_sf"/>
</dbReference>
<evidence type="ECO:0000256" key="6">
    <source>
        <dbReference type="ARBA" id="ARBA00022676"/>
    </source>
</evidence>
<dbReference type="NCBIfam" id="TIGR02476">
    <property type="entry name" value="BluB"/>
    <property type="match status" value="1"/>
</dbReference>
<evidence type="ECO:0000256" key="8">
    <source>
        <dbReference type="ARBA" id="ARBA00030686"/>
    </source>
</evidence>
<dbReference type="Gene3D" id="3.40.109.10">
    <property type="entry name" value="NADH Oxidase"/>
    <property type="match status" value="1"/>
</dbReference>
<dbReference type="Pfam" id="PF02277">
    <property type="entry name" value="DBI_PRT"/>
    <property type="match status" value="1"/>
</dbReference>
<dbReference type="InterPro" id="IPR000415">
    <property type="entry name" value="Nitroreductase-like"/>
</dbReference>
<name>A0A1H4ENW5_9SPHI</name>
<dbReference type="SUPFAM" id="SSF55469">
    <property type="entry name" value="FMN-dependent nitroreductase-like"/>
    <property type="match status" value="1"/>
</dbReference>
<evidence type="ECO:0000256" key="1">
    <source>
        <dbReference type="ARBA" id="ARBA00005049"/>
    </source>
</evidence>
<evidence type="ECO:0000256" key="7">
    <source>
        <dbReference type="ARBA" id="ARBA00022679"/>
    </source>
</evidence>
<dbReference type="NCBIfam" id="TIGR03160">
    <property type="entry name" value="cobT_DBIPRT"/>
    <property type="match status" value="1"/>
</dbReference>
<dbReference type="InterPro" id="IPR003200">
    <property type="entry name" value="Nict_dMeBzImd_PRibTrfase"/>
</dbReference>
<feature type="active site" description="Proton acceptor" evidence="10">
    <location>
        <position position="535"/>
    </location>
</feature>
<dbReference type="STRING" id="425514.SAMN05443550_10680"/>
<proteinExistence type="inferred from homology"/>
<accession>A0A1H4ENW5</accession>
<dbReference type="GO" id="GO:0016491">
    <property type="term" value="F:oxidoreductase activity"/>
    <property type="evidence" value="ECO:0007669"/>
    <property type="project" value="InterPro"/>
</dbReference>
<evidence type="ECO:0000259" key="11">
    <source>
        <dbReference type="Pfam" id="PF00881"/>
    </source>
</evidence>
<dbReference type="UniPathway" id="UPA00061">
    <property type="reaction ID" value="UER00516"/>
</dbReference>
<dbReference type="Gene3D" id="1.10.1610.10">
    <property type="match status" value="1"/>
</dbReference>
<dbReference type="GO" id="GO:0009236">
    <property type="term" value="P:cobalamin biosynthetic process"/>
    <property type="evidence" value="ECO:0007669"/>
    <property type="project" value="UniProtKB-UniRule"/>
</dbReference>
<evidence type="ECO:0000256" key="2">
    <source>
        <dbReference type="ARBA" id="ARBA00007110"/>
    </source>
</evidence>
<dbReference type="CDD" id="cd02439">
    <property type="entry name" value="DMB-PRT_CobT"/>
    <property type="match status" value="1"/>
</dbReference>
<evidence type="ECO:0000256" key="3">
    <source>
        <dbReference type="ARBA" id="ARBA00011991"/>
    </source>
</evidence>
<comment type="catalytic activity">
    <reaction evidence="9 10">
        <text>5,6-dimethylbenzimidazole + nicotinate beta-D-ribonucleotide = alpha-ribazole 5'-phosphate + nicotinate + H(+)</text>
        <dbReference type="Rhea" id="RHEA:11196"/>
        <dbReference type="ChEBI" id="CHEBI:15378"/>
        <dbReference type="ChEBI" id="CHEBI:15890"/>
        <dbReference type="ChEBI" id="CHEBI:32544"/>
        <dbReference type="ChEBI" id="CHEBI:57502"/>
        <dbReference type="ChEBI" id="CHEBI:57918"/>
        <dbReference type="EC" id="2.4.2.21"/>
    </reaction>
</comment>
<gene>
    <name evidence="10" type="primary">cobT</name>
    <name evidence="12" type="ORF">SAMN05443550_10680</name>
</gene>
<dbReference type="InterPro" id="IPR012825">
    <property type="entry name" value="BluB"/>
</dbReference>
<dbReference type="Proteomes" id="UP000198850">
    <property type="component" value="Unassembled WGS sequence"/>
</dbReference>
<dbReference type="EMBL" id="FNRA01000006">
    <property type="protein sequence ID" value="SEA86773.1"/>
    <property type="molecule type" value="Genomic_DNA"/>
</dbReference>
<evidence type="ECO:0000256" key="4">
    <source>
        <dbReference type="ARBA" id="ARBA00015486"/>
    </source>
</evidence>
<dbReference type="HAMAP" id="MF_00230">
    <property type="entry name" value="CobT"/>
    <property type="match status" value="1"/>
</dbReference>
<dbReference type="SUPFAM" id="SSF52733">
    <property type="entry name" value="Nicotinate mononucleotide:5,6-dimethylbenzimidazole phosphoribosyltransferase (CobT)"/>
    <property type="match status" value="1"/>
</dbReference>
<keyword evidence="5 10" id="KW-0169">Cobalamin biosynthesis</keyword>
<evidence type="ECO:0000313" key="13">
    <source>
        <dbReference type="Proteomes" id="UP000198850"/>
    </source>
</evidence>
<dbReference type="EC" id="2.4.2.21" evidence="3 10"/>
<evidence type="ECO:0000256" key="9">
    <source>
        <dbReference type="ARBA" id="ARBA00047340"/>
    </source>
</evidence>